<protein>
    <submittedName>
        <fullName evidence="1">Uncharacterized protein</fullName>
    </submittedName>
</protein>
<organism evidence="1 2">
    <name type="scientific">Peronosclerospora sorghi</name>
    <dbReference type="NCBI Taxonomy" id="230839"/>
    <lineage>
        <taxon>Eukaryota</taxon>
        <taxon>Sar</taxon>
        <taxon>Stramenopiles</taxon>
        <taxon>Oomycota</taxon>
        <taxon>Peronosporomycetes</taxon>
        <taxon>Peronosporales</taxon>
        <taxon>Peronosporaceae</taxon>
        <taxon>Peronosclerospora</taxon>
    </lineage>
</organism>
<reference evidence="1 2" key="1">
    <citation type="journal article" date="2022" name="bioRxiv">
        <title>The genome of the oomycete Peronosclerospora sorghi, a cosmopolitan pathogen of maize and sorghum, is inflated with dispersed pseudogenes.</title>
        <authorList>
            <person name="Fletcher K."/>
            <person name="Martin F."/>
            <person name="Isakeit T."/>
            <person name="Cavanaugh K."/>
            <person name="Magill C."/>
            <person name="Michelmore R."/>
        </authorList>
    </citation>
    <scope>NUCLEOTIDE SEQUENCE [LARGE SCALE GENOMIC DNA]</scope>
    <source>
        <strain evidence="1">P6</strain>
    </source>
</reference>
<proteinExistence type="predicted"/>
<keyword evidence="2" id="KW-1185">Reference proteome</keyword>
<sequence length="105" mass="11605">MPPVDSAVEEDPVAEEDPAVAEPEEEVAASLNAYFSGKLFSRPETAYDALTAECIRRGFVCTVEKRTNKDIEPGQLRERIRKPYVIKCNINCGNAVSSTKRSKAE</sequence>
<comment type="caution">
    <text evidence="1">The sequence shown here is derived from an EMBL/GenBank/DDBJ whole genome shotgun (WGS) entry which is preliminary data.</text>
</comment>
<name>A0ACC0VMG7_9STRA</name>
<accession>A0ACC0VMG7</accession>
<dbReference type="Proteomes" id="UP001163321">
    <property type="component" value="Chromosome 8"/>
</dbReference>
<gene>
    <name evidence="1" type="ORF">PsorP6_004720</name>
</gene>
<dbReference type="EMBL" id="CM047587">
    <property type="protein sequence ID" value="KAI9907286.1"/>
    <property type="molecule type" value="Genomic_DNA"/>
</dbReference>
<evidence type="ECO:0000313" key="1">
    <source>
        <dbReference type="EMBL" id="KAI9907286.1"/>
    </source>
</evidence>
<evidence type="ECO:0000313" key="2">
    <source>
        <dbReference type="Proteomes" id="UP001163321"/>
    </source>
</evidence>